<dbReference type="EMBL" id="JACEIK010000361">
    <property type="protein sequence ID" value="MCD7455690.1"/>
    <property type="molecule type" value="Genomic_DNA"/>
</dbReference>
<gene>
    <name evidence="1" type="ORF">HAX54_029166</name>
</gene>
<accession>A0ABS8SA22</accession>
<evidence type="ECO:0000313" key="2">
    <source>
        <dbReference type="Proteomes" id="UP000823775"/>
    </source>
</evidence>
<sequence length="141" mass="15761">MISNSFQQFHLPIREHLSCKALAYANLDQGFEDAKVVIAALKSKGVTKIGAGGFCWGGDSSSSGLQVSFTFLWHEFSRESWKMSNPSNLLNTLFVFFPAKMICTLLRFQSQYWGLEVVKDPARACQTIPDGIRAGLRLMHL</sequence>
<dbReference type="Proteomes" id="UP000823775">
    <property type="component" value="Unassembled WGS sequence"/>
</dbReference>
<proteinExistence type="predicted"/>
<keyword evidence="2" id="KW-1185">Reference proteome</keyword>
<protein>
    <submittedName>
        <fullName evidence="1">Uncharacterized protein</fullName>
    </submittedName>
</protein>
<name>A0ABS8SA22_DATST</name>
<evidence type="ECO:0000313" key="1">
    <source>
        <dbReference type="EMBL" id="MCD7455690.1"/>
    </source>
</evidence>
<organism evidence="1 2">
    <name type="scientific">Datura stramonium</name>
    <name type="common">Jimsonweed</name>
    <name type="synonym">Common thornapple</name>
    <dbReference type="NCBI Taxonomy" id="4076"/>
    <lineage>
        <taxon>Eukaryota</taxon>
        <taxon>Viridiplantae</taxon>
        <taxon>Streptophyta</taxon>
        <taxon>Embryophyta</taxon>
        <taxon>Tracheophyta</taxon>
        <taxon>Spermatophyta</taxon>
        <taxon>Magnoliopsida</taxon>
        <taxon>eudicotyledons</taxon>
        <taxon>Gunneridae</taxon>
        <taxon>Pentapetalae</taxon>
        <taxon>asterids</taxon>
        <taxon>lamiids</taxon>
        <taxon>Solanales</taxon>
        <taxon>Solanaceae</taxon>
        <taxon>Solanoideae</taxon>
        <taxon>Datureae</taxon>
        <taxon>Datura</taxon>
    </lineage>
</organism>
<comment type="caution">
    <text evidence="1">The sequence shown here is derived from an EMBL/GenBank/DDBJ whole genome shotgun (WGS) entry which is preliminary data.</text>
</comment>
<reference evidence="1 2" key="1">
    <citation type="journal article" date="2021" name="BMC Genomics">
        <title>Datura genome reveals duplications of psychoactive alkaloid biosynthetic genes and high mutation rate following tissue culture.</title>
        <authorList>
            <person name="Rajewski A."/>
            <person name="Carter-House D."/>
            <person name="Stajich J."/>
            <person name="Litt A."/>
        </authorList>
    </citation>
    <scope>NUCLEOTIDE SEQUENCE [LARGE SCALE GENOMIC DNA]</scope>
    <source>
        <strain evidence="1">AR-01</strain>
    </source>
</reference>